<keyword evidence="2" id="KW-1185">Reference proteome</keyword>
<dbReference type="EMBL" id="JBBPBM010000015">
    <property type="protein sequence ID" value="KAK8558576.1"/>
    <property type="molecule type" value="Genomic_DNA"/>
</dbReference>
<sequence length="183" mass="20083">MVTSHPLLGTVWSPLPSHFAEDERQKPCVNSDQIFGANHGWEAGLAGLSRACSGVVGVHLATSRWRGPTFFCHERPVLQAALMWKTGVGGVHLAISRWLDPAFCCLACMHACNYVKDRSYTMSSSPDCDTVGRWGKSLDFSDDEENIVPITEDDDVHLLDADDVEVVMAYASEENGLDVEDDV</sequence>
<accession>A0ABR2ED48</accession>
<evidence type="ECO:0000313" key="2">
    <source>
        <dbReference type="Proteomes" id="UP001472677"/>
    </source>
</evidence>
<protein>
    <submittedName>
        <fullName evidence="1">Uncharacterized protein</fullName>
    </submittedName>
</protein>
<evidence type="ECO:0000313" key="1">
    <source>
        <dbReference type="EMBL" id="KAK8558576.1"/>
    </source>
</evidence>
<gene>
    <name evidence="1" type="ORF">V6N12_041877</name>
</gene>
<comment type="caution">
    <text evidence="1">The sequence shown here is derived from an EMBL/GenBank/DDBJ whole genome shotgun (WGS) entry which is preliminary data.</text>
</comment>
<dbReference type="Proteomes" id="UP001472677">
    <property type="component" value="Unassembled WGS sequence"/>
</dbReference>
<name>A0ABR2ED48_9ROSI</name>
<reference evidence="1 2" key="1">
    <citation type="journal article" date="2024" name="G3 (Bethesda)">
        <title>Genome assembly of Hibiscus sabdariffa L. provides insights into metabolisms of medicinal natural products.</title>
        <authorList>
            <person name="Kim T."/>
        </authorList>
    </citation>
    <scope>NUCLEOTIDE SEQUENCE [LARGE SCALE GENOMIC DNA]</scope>
    <source>
        <strain evidence="1">TK-2024</strain>
        <tissue evidence="1">Old leaves</tissue>
    </source>
</reference>
<proteinExistence type="predicted"/>
<organism evidence="1 2">
    <name type="scientific">Hibiscus sabdariffa</name>
    <name type="common">roselle</name>
    <dbReference type="NCBI Taxonomy" id="183260"/>
    <lineage>
        <taxon>Eukaryota</taxon>
        <taxon>Viridiplantae</taxon>
        <taxon>Streptophyta</taxon>
        <taxon>Embryophyta</taxon>
        <taxon>Tracheophyta</taxon>
        <taxon>Spermatophyta</taxon>
        <taxon>Magnoliopsida</taxon>
        <taxon>eudicotyledons</taxon>
        <taxon>Gunneridae</taxon>
        <taxon>Pentapetalae</taxon>
        <taxon>rosids</taxon>
        <taxon>malvids</taxon>
        <taxon>Malvales</taxon>
        <taxon>Malvaceae</taxon>
        <taxon>Malvoideae</taxon>
        <taxon>Hibiscus</taxon>
    </lineage>
</organism>